<dbReference type="CDD" id="cd21117">
    <property type="entry name" value="Twitch_MoaA"/>
    <property type="match status" value="1"/>
</dbReference>
<organism evidence="4">
    <name type="scientific">bioreactor metagenome</name>
    <dbReference type="NCBI Taxonomy" id="1076179"/>
    <lineage>
        <taxon>unclassified sequences</taxon>
        <taxon>metagenomes</taxon>
        <taxon>ecological metagenomes</taxon>
    </lineage>
</organism>
<name>A0A645IET3_9ZZZZ</name>
<dbReference type="InterPro" id="IPR010505">
    <property type="entry name" value="MoaA_twitch"/>
</dbReference>
<proteinExistence type="predicted"/>
<feature type="region of interest" description="Disordered" evidence="2">
    <location>
        <begin position="92"/>
        <end position="112"/>
    </location>
</feature>
<dbReference type="SUPFAM" id="SSF102114">
    <property type="entry name" value="Radical SAM enzymes"/>
    <property type="match status" value="1"/>
</dbReference>
<protein>
    <recommendedName>
        <fullName evidence="3">Molybdenum cofactor biosynthesis protein A-like twitch domain-containing protein</fullName>
    </recommendedName>
</protein>
<keyword evidence="1" id="KW-0501">Molybdenum cofactor biosynthesis</keyword>
<comment type="caution">
    <text evidence="4">The sequence shown here is derived from an EMBL/GenBank/DDBJ whole genome shotgun (WGS) entry which is preliminary data.</text>
</comment>
<feature type="domain" description="Molybdenum cofactor biosynthesis protein A-like twitch" evidence="3">
    <location>
        <begin position="6"/>
        <end position="94"/>
    </location>
</feature>
<dbReference type="InterPro" id="IPR050105">
    <property type="entry name" value="MoCo_biosynth_MoaA/MoaC"/>
</dbReference>
<dbReference type="InterPro" id="IPR013785">
    <property type="entry name" value="Aldolase_TIM"/>
</dbReference>
<reference evidence="4" key="1">
    <citation type="submission" date="2019-08" db="EMBL/GenBank/DDBJ databases">
        <authorList>
            <person name="Kucharzyk K."/>
            <person name="Murdoch R.W."/>
            <person name="Higgins S."/>
            <person name="Loffler F."/>
        </authorList>
    </citation>
    <scope>NUCLEOTIDE SEQUENCE</scope>
</reference>
<dbReference type="GO" id="GO:0006777">
    <property type="term" value="P:Mo-molybdopterin cofactor biosynthetic process"/>
    <property type="evidence" value="ECO:0007669"/>
    <property type="project" value="UniProtKB-KW"/>
</dbReference>
<dbReference type="EMBL" id="VSSQ01113371">
    <property type="protein sequence ID" value="MPN49797.1"/>
    <property type="molecule type" value="Genomic_DNA"/>
</dbReference>
<dbReference type="GO" id="GO:0061799">
    <property type="term" value="F:cyclic pyranopterin monophosphate synthase activity"/>
    <property type="evidence" value="ECO:0007669"/>
    <property type="project" value="TreeGrafter"/>
</dbReference>
<dbReference type="Gene3D" id="3.20.20.70">
    <property type="entry name" value="Aldolase class I"/>
    <property type="match status" value="1"/>
</dbReference>
<dbReference type="PANTHER" id="PTHR22960:SF0">
    <property type="entry name" value="MOLYBDENUM COFACTOR BIOSYNTHESIS PROTEIN 1"/>
    <property type="match status" value="1"/>
</dbReference>
<evidence type="ECO:0000313" key="4">
    <source>
        <dbReference type="EMBL" id="MPN49797.1"/>
    </source>
</evidence>
<evidence type="ECO:0000259" key="3">
    <source>
        <dbReference type="Pfam" id="PF06463"/>
    </source>
</evidence>
<accession>A0A645IET3</accession>
<dbReference type="InterPro" id="IPR058240">
    <property type="entry name" value="rSAM_sf"/>
</dbReference>
<evidence type="ECO:0000256" key="2">
    <source>
        <dbReference type="SAM" id="MobiDB-lite"/>
    </source>
</evidence>
<dbReference type="GO" id="GO:0061798">
    <property type="term" value="F:GTP 3',8'-cyclase activity"/>
    <property type="evidence" value="ECO:0007669"/>
    <property type="project" value="TreeGrafter"/>
</dbReference>
<gene>
    <name evidence="4" type="ORF">SDC9_197419</name>
</gene>
<sequence length="112" mass="12972">MIENIDEMYKVKNEENSAAQYYKYKGAKGRVGVITPMSCSFCSTCNRIRVTSNGAIKLCLHSKEELDIKPYLNKPLIFREIMKENILEKPQKHHLNENQQSDTNRNMYQIGG</sequence>
<dbReference type="PANTHER" id="PTHR22960">
    <property type="entry name" value="MOLYBDOPTERIN COFACTOR SYNTHESIS PROTEIN A"/>
    <property type="match status" value="1"/>
</dbReference>
<dbReference type="GO" id="GO:0051539">
    <property type="term" value="F:4 iron, 4 sulfur cluster binding"/>
    <property type="evidence" value="ECO:0007669"/>
    <property type="project" value="UniProtKB-KW"/>
</dbReference>
<dbReference type="Pfam" id="PF06463">
    <property type="entry name" value="Mob_synth_C"/>
    <property type="match status" value="1"/>
</dbReference>
<evidence type="ECO:0000256" key="1">
    <source>
        <dbReference type="ARBA" id="ARBA00023150"/>
    </source>
</evidence>
<feature type="compositionally biased region" description="Polar residues" evidence="2">
    <location>
        <begin position="97"/>
        <end position="112"/>
    </location>
</feature>
<dbReference type="AlphaFoldDB" id="A0A645IET3"/>